<evidence type="ECO:0000313" key="3">
    <source>
        <dbReference type="Proteomes" id="UP000261660"/>
    </source>
</evidence>
<feature type="chain" id="PRO_5018599472" evidence="1">
    <location>
        <begin position="20"/>
        <end position="97"/>
    </location>
</feature>
<reference evidence="2" key="2">
    <citation type="submission" date="2025-09" db="UniProtKB">
        <authorList>
            <consortium name="Ensembl"/>
        </authorList>
    </citation>
    <scope>IDENTIFICATION</scope>
</reference>
<reference evidence="2" key="1">
    <citation type="submission" date="2025-08" db="UniProtKB">
        <authorList>
            <consortium name="Ensembl"/>
        </authorList>
    </citation>
    <scope>IDENTIFICATION</scope>
</reference>
<dbReference type="InParanoid" id="A0A3Q3F1G7"/>
<dbReference type="InterPro" id="IPR045860">
    <property type="entry name" value="Snake_toxin-like_sf"/>
</dbReference>
<dbReference type="Gene3D" id="2.10.60.10">
    <property type="entry name" value="CD59"/>
    <property type="match status" value="1"/>
</dbReference>
<protein>
    <submittedName>
        <fullName evidence="2">Three-finger toxin MALT0070C-like</fullName>
    </submittedName>
</protein>
<evidence type="ECO:0000256" key="1">
    <source>
        <dbReference type="SAM" id="SignalP"/>
    </source>
</evidence>
<dbReference type="Ensembl" id="ENSLBET00000014177.1">
    <property type="protein sequence ID" value="ENSLBEP00000013458.1"/>
    <property type="gene ID" value="ENSLBEG00000010389.1"/>
</dbReference>
<keyword evidence="3" id="KW-1185">Reference proteome</keyword>
<dbReference type="SUPFAM" id="SSF57302">
    <property type="entry name" value="Snake toxin-like"/>
    <property type="match status" value="1"/>
</dbReference>
<accession>A0A3Q3F1G7</accession>
<dbReference type="OrthoDB" id="8846122at2759"/>
<evidence type="ECO:0000313" key="2">
    <source>
        <dbReference type="Ensembl" id="ENSLBEP00000013458.1"/>
    </source>
</evidence>
<feature type="signal peptide" evidence="1">
    <location>
        <begin position="1"/>
        <end position="19"/>
    </location>
</feature>
<organism evidence="2 3">
    <name type="scientific">Labrus bergylta</name>
    <name type="common">ballan wrasse</name>
    <dbReference type="NCBI Taxonomy" id="56723"/>
    <lineage>
        <taxon>Eukaryota</taxon>
        <taxon>Metazoa</taxon>
        <taxon>Chordata</taxon>
        <taxon>Craniata</taxon>
        <taxon>Vertebrata</taxon>
        <taxon>Euteleostomi</taxon>
        <taxon>Actinopterygii</taxon>
        <taxon>Neopterygii</taxon>
        <taxon>Teleostei</taxon>
        <taxon>Neoteleostei</taxon>
        <taxon>Acanthomorphata</taxon>
        <taxon>Eupercaria</taxon>
        <taxon>Labriformes</taxon>
        <taxon>Labridae</taxon>
        <taxon>Labrus</taxon>
    </lineage>
</organism>
<keyword evidence="1" id="KW-0732">Signal</keyword>
<proteinExistence type="predicted"/>
<dbReference type="AlphaFoldDB" id="A0A3Q3F1G7"/>
<dbReference type="GeneTree" id="ENSGT01150000287041"/>
<name>A0A3Q3F1G7_9LABR</name>
<sequence>MKTVVVALLVLLVISQGESLQCKCGGPARPCPSPVETCPTSQPFCGNVRIPSAAPGFFYQGCMEPRECRGLDNPGISSTTCCTTDLCNAFDGLRSII</sequence>
<dbReference type="Proteomes" id="UP000261660">
    <property type="component" value="Unplaced"/>
</dbReference>